<gene>
    <name evidence="2" type="ORF">CCAM_LOCUS33712</name>
</gene>
<evidence type="ECO:0000313" key="2">
    <source>
        <dbReference type="EMBL" id="VFQ91936.1"/>
    </source>
</evidence>
<feature type="compositionally biased region" description="Acidic residues" evidence="1">
    <location>
        <begin position="73"/>
        <end position="92"/>
    </location>
</feature>
<organism evidence="2 3">
    <name type="scientific">Cuscuta campestris</name>
    <dbReference type="NCBI Taxonomy" id="132261"/>
    <lineage>
        <taxon>Eukaryota</taxon>
        <taxon>Viridiplantae</taxon>
        <taxon>Streptophyta</taxon>
        <taxon>Embryophyta</taxon>
        <taxon>Tracheophyta</taxon>
        <taxon>Spermatophyta</taxon>
        <taxon>Magnoliopsida</taxon>
        <taxon>eudicotyledons</taxon>
        <taxon>Gunneridae</taxon>
        <taxon>Pentapetalae</taxon>
        <taxon>asterids</taxon>
        <taxon>lamiids</taxon>
        <taxon>Solanales</taxon>
        <taxon>Convolvulaceae</taxon>
        <taxon>Cuscuteae</taxon>
        <taxon>Cuscuta</taxon>
        <taxon>Cuscuta subgen. Grammica</taxon>
        <taxon>Cuscuta sect. Cleistogrammica</taxon>
    </lineage>
</organism>
<sequence>MESHDFLYDSCIPETEFQDGGGEDCEVIGETFISDAKEEDEAIVIHNDDVMPMLPKMVIDLEAEEDCVILIGSDEDGSYDADTNSDDMEGSETIENQISP</sequence>
<reference evidence="2 3" key="1">
    <citation type="submission" date="2018-04" db="EMBL/GenBank/DDBJ databases">
        <authorList>
            <person name="Vogel A."/>
        </authorList>
    </citation>
    <scope>NUCLEOTIDE SEQUENCE [LARGE SCALE GENOMIC DNA]</scope>
</reference>
<evidence type="ECO:0000256" key="1">
    <source>
        <dbReference type="SAM" id="MobiDB-lite"/>
    </source>
</evidence>
<accession>A0A484MUS1</accession>
<dbReference type="EMBL" id="OOIL02004480">
    <property type="protein sequence ID" value="VFQ91936.1"/>
    <property type="molecule type" value="Genomic_DNA"/>
</dbReference>
<proteinExistence type="predicted"/>
<feature type="region of interest" description="Disordered" evidence="1">
    <location>
        <begin position="73"/>
        <end position="100"/>
    </location>
</feature>
<protein>
    <submittedName>
        <fullName evidence="2">Uncharacterized protein</fullName>
    </submittedName>
</protein>
<dbReference type="Proteomes" id="UP000595140">
    <property type="component" value="Unassembled WGS sequence"/>
</dbReference>
<keyword evidence="3" id="KW-1185">Reference proteome</keyword>
<name>A0A484MUS1_9ASTE</name>
<evidence type="ECO:0000313" key="3">
    <source>
        <dbReference type="Proteomes" id="UP000595140"/>
    </source>
</evidence>
<dbReference type="AlphaFoldDB" id="A0A484MUS1"/>